<feature type="region of interest" description="Disordered" evidence="1">
    <location>
        <begin position="27"/>
        <end position="81"/>
    </location>
</feature>
<organism evidence="2 3">
    <name type="scientific">Macrostomum lignano</name>
    <dbReference type="NCBI Taxonomy" id="282301"/>
    <lineage>
        <taxon>Eukaryota</taxon>
        <taxon>Metazoa</taxon>
        <taxon>Spiralia</taxon>
        <taxon>Lophotrochozoa</taxon>
        <taxon>Platyhelminthes</taxon>
        <taxon>Rhabditophora</taxon>
        <taxon>Macrostomorpha</taxon>
        <taxon>Macrostomida</taxon>
        <taxon>Macrostomidae</taxon>
        <taxon>Macrostomum</taxon>
    </lineage>
</organism>
<dbReference type="Proteomes" id="UP000215902">
    <property type="component" value="Unassembled WGS sequence"/>
</dbReference>
<keyword evidence="3" id="KW-1185">Reference proteome</keyword>
<evidence type="ECO:0000313" key="3">
    <source>
        <dbReference type="Proteomes" id="UP000215902"/>
    </source>
</evidence>
<dbReference type="Pfam" id="PF17819">
    <property type="entry name" value="Tex55"/>
    <property type="match status" value="1"/>
</dbReference>
<reference evidence="2 3" key="1">
    <citation type="submission" date="2017-06" db="EMBL/GenBank/DDBJ databases">
        <title>A platform for efficient transgenesis in Macrostomum lignano, a flatworm model organism for stem cell research.</title>
        <authorList>
            <person name="Berezikov E."/>
        </authorList>
    </citation>
    <scope>NUCLEOTIDE SEQUENCE [LARGE SCALE GENOMIC DNA]</scope>
    <source>
        <strain evidence="2">DV1</strain>
        <tissue evidence="2">Whole organism</tissue>
    </source>
</reference>
<proteinExistence type="predicted"/>
<dbReference type="CDD" id="cd22975">
    <property type="entry name" value="DD_TEX55"/>
    <property type="match status" value="1"/>
</dbReference>
<dbReference type="EMBL" id="NIVC01001234">
    <property type="protein sequence ID" value="PAA70470.1"/>
    <property type="molecule type" value="Genomic_DNA"/>
</dbReference>
<sequence length="145" mass="16296">CYIALFTGSFLTKLAILKQKRSQTMAEETIETPDNLSEVSVSVSNSRPSTAAKPEASTTTKAETESMVPASDQEKGKKKSEVVEDPYFKAMDYLEEHNIIQFFQKLTTAIVFERPADPVQYIVDKAEEVAESLSDEQLKKFYKKS</sequence>
<dbReference type="InterPro" id="IPR040760">
    <property type="entry name" value="Tex55"/>
</dbReference>
<comment type="caution">
    <text evidence="2">The sequence shown here is derived from an EMBL/GenBank/DDBJ whole genome shotgun (WGS) entry which is preliminary data.</text>
</comment>
<evidence type="ECO:0000313" key="2">
    <source>
        <dbReference type="EMBL" id="PAA70470.1"/>
    </source>
</evidence>
<accession>A0A267F9K7</accession>
<feature type="non-terminal residue" evidence="2">
    <location>
        <position position="1"/>
    </location>
</feature>
<dbReference type="InterPro" id="IPR048377">
    <property type="entry name" value="TEX55_DD"/>
</dbReference>
<dbReference type="SUPFAM" id="SSF47391">
    <property type="entry name" value="Dimerization-anchoring domain of cAMP-dependent PK regulatory subunit"/>
    <property type="match status" value="1"/>
</dbReference>
<dbReference type="AlphaFoldDB" id="A0A267F9K7"/>
<dbReference type="OrthoDB" id="522106at2759"/>
<protein>
    <submittedName>
        <fullName evidence="2">Uncharacterized protein</fullName>
    </submittedName>
</protein>
<feature type="compositionally biased region" description="Basic and acidic residues" evidence="1">
    <location>
        <begin position="72"/>
        <end position="81"/>
    </location>
</feature>
<evidence type="ECO:0000256" key="1">
    <source>
        <dbReference type="SAM" id="MobiDB-lite"/>
    </source>
</evidence>
<name>A0A267F9K7_9PLAT</name>
<feature type="compositionally biased region" description="Low complexity" evidence="1">
    <location>
        <begin position="37"/>
        <end position="61"/>
    </location>
</feature>
<gene>
    <name evidence="2" type="ORF">BOX15_Mlig011172g1</name>
</gene>